<feature type="compositionally biased region" description="Low complexity" evidence="1">
    <location>
        <begin position="527"/>
        <end position="547"/>
    </location>
</feature>
<evidence type="ECO:0000256" key="1">
    <source>
        <dbReference type="SAM" id="MobiDB-lite"/>
    </source>
</evidence>
<evidence type="ECO:0000313" key="2">
    <source>
        <dbReference type="Ensembl" id="ENSSFAP00005032643.1"/>
    </source>
</evidence>
<dbReference type="InterPro" id="IPR024845">
    <property type="entry name" value="NHS-like"/>
</dbReference>
<feature type="compositionally biased region" description="Pro residues" evidence="1">
    <location>
        <begin position="60"/>
        <end position="71"/>
    </location>
</feature>
<feature type="compositionally biased region" description="Low complexity" evidence="1">
    <location>
        <begin position="1"/>
        <end position="12"/>
    </location>
</feature>
<feature type="compositionally biased region" description="Pro residues" evidence="1">
    <location>
        <begin position="13"/>
        <end position="47"/>
    </location>
</feature>
<evidence type="ECO:0008006" key="4">
    <source>
        <dbReference type="Google" id="ProtNLM"/>
    </source>
</evidence>
<accession>A0A672HTR4</accession>
<feature type="region of interest" description="Disordered" evidence="1">
    <location>
        <begin position="143"/>
        <end position="220"/>
    </location>
</feature>
<dbReference type="Pfam" id="PF15273">
    <property type="entry name" value="NHS"/>
    <property type="match status" value="1"/>
</dbReference>
<name>A0A672HTR4_SALFA</name>
<reference evidence="2" key="1">
    <citation type="submission" date="2025-08" db="UniProtKB">
        <authorList>
            <consortium name="Ensembl"/>
        </authorList>
    </citation>
    <scope>IDENTIFICATION</scope>
</reference>
<dbReference type="GO" id="GO:0030154">
    <property type="term" value="P:cell differentiation"/>
    <property type="evidence" value="ECO:0007669"/>
    <property type="project" value="TreeGrafter"/>
</dbReference>
<keyword evidence="3" id="KW-1185">Reference proteome</keyword>
<feature type="compositionally biased region" description="Polar residues" evidence="1">
    <location>
        <begin position="689"/>
        <end position="698"/>
    </location>
</feature>
<feature type="compositionally biased region" description="Low complexity" evidence="1">
    <location>
        <begin position="95"/>
        <end position="109"/>
    </location>
</feature>
<feature type="region of interest" description="Disordered" evidence="1">
    <location>
        <begin position="753"/>
        <end position="781"/>
    </location>
</feature>
<feature type="compositionally biased region" description="Pro residues" evidence="1">
    <location>
        <begin position="79"/>
        <end position="94"/>
    </location>
</feature>
<feature type="region of interest" description="Disordered" evidence="1">
    <location>
        <begin position="609"/>
        <end position="636"/>
    </location>
</feature>
<dbReference type="PANTHER" id="PTHR23039:SF3">
    <property type="entry name" value="NHS-LIKE PROTEIN 1"/>
    <property type="match status" value="1"/>
</dbReference>
<evidence type="ECO:0000313" key="3">
    <source>
        <dbReference type="Proteomes" id="UP000472267"/>
    </source>
</evidence>
<feature type="compositionally biased region" description="Low complexity" evidence="1">
    <location>
        <begin position="407"/>
        <end position="429"/>
    </location>
</feature>
<dbReference type="PANTHER" id="PTHR23039">
    <property type="entry name" value="NANCE-HORAN SYNDROME PROTEIN"/>
    <property type="match status" value="1"/>
</dbReference>
<feature type="compositionally biased region" description="Pro residues" evidence="1">
    <location>
        <begin position="758"/>
        <end position="772"/>
    </location>
</feature>
<feature type="region of interest" description="Disordered" evidence="1">
    <location>
        <begin position="672"/>
        <end position="738"/>
    </location>
</feature>
<feature type="region of interest" description="Disordered" evidence="1">
    <location>
        <begin position="1"/>
        <end position="121"/>
    </location>
</feature>
<feature type="region of interest" description="Disordered" evidence="1">
    <location>
        <begin position="871"/>
        <end position="911"/>
    </location>
</feature>
<dbReference type="Proteomes" id="UP000472267">
    <property type="component" value="Unassembled WGS sequence"/>
</dbReference>
<reference evidence="2" key="2">
    <citation type="submission" date="2025-09" db="UniProtKB">
        <authorList>
            <consortium name="Ensembl"/>
        </authorList>
    </citation>
    <scope>IDENTIFICATION</scope>
</reference>
<protein>
    <recommendedName>
        <fullName evidence="4">NHS-like 1b</fullName>
    </recommendedName>
</protein>
<dbReference type="Ensembl" id="ENSSFAT00005033798.1">
    <property type="protein sequence ID" value="ENSSFAP00005032643.1"/>
    <property type="gene ID" value="ENSSFAG00005016523.1"/>
</dbReference>
<dbReference type="InParanoid" id="A0A672HTR4"/>
<dbReference type="OMA" id="NNESSHT"/>
<feature type="compositionally biased region" description="Polar residues" evidence="1">
    <location>
        <begin position="207"/>
        <end position="217"/>
    </location>
</feature>
<dbReference type="PRINTS" id="PR01217">
    <property type="entry name" value="PRICHEXTENSN"/>
</dbReference>
<feature type="compositionally biased region" description="Acidic residues" evidence="1">
    <location>
        <begin position="876"/>
        <end position="893"/>
    </location>
</feature>
<feature type="region of interest" description="Disordered" evidence="1">
    <location>
        <begin position="275"/>
        <end position="589"/>
    </location>
</feature>
<sequence length="911" mass="98087">MDTPSASSLSEVLPPPPPPPPPPLPPLYHSMSPPPPPPPSRPPPPPYSYAVRHTCATPTNLPPPSNFPPALPTSEPFTDLPPPPPPPPPPPLPSPSLSSLSHASSSASLKNCGDPVAPPCLRVTPQALQGVRLRRVKNHEVLQTAALPAEANQPSPDLQRHEDQPDSVSNAEVQQPVFKLSRSPSKKTKSETADPANNDADAHLRSSRASNIQSSNQRMEDLESLVNNQVSSPYLKMFYDTDKKQRNTIMQQPQAMGSALMDAKLTDLACPDMKHSHRGIQAGSPRRLCSPEKPVPPKKPDFSIVGAVSSPKFRIRENPAPSAGLSHQPQPLPDVHPAHGAPSPERLTCSKPATHAYSAHGRPTDGSKPSPAGSPHRQKPPITHKKPELSSAAAKPVSGSSGTSVITQTHNTTSTGTSASSGLSRSVGTCSSLGTAEIQGTSSVWTERSQIQGGMEFRKTRVNQGDEASQRRMMRSSLAEDEEDDERQERGAVTTIVMTSKKKDKARKRRKRRAGRQLLMMPSVMHSSPASSSSSTSSSSSSSSSSSGDEPDEYENRAARKMVARGCDAETSDSESSCAPMGRSGFSLSSALSTDSLRGELALPDLLIQEPRDQEVDEKAQRTAAVGTRGQDTDEVIRHPDAELFVSVSADQMFVSARPRTTEDLFAVIHRSKRKMLGKSDPETDGQRIPSSSPSSTHPLRLRPAQPFPRRGQRSPRSESFKALLLRKGSRPDSSSRVSAVERLCKCATSLDLRGVPLPLPPPPPPPPPPSPPHREPHSAPDINIHLSVDLQAPPTPQSFSMTLGWKQQDLTHLLASSSSSSSSSSSYSSFSSSSPFFFLTSSSWRPRSLTPPCSTRRRLAARCRLFTPPMTAIFEGEDEDEDGEEEEDDDVFLEAPVGSNESALQLVEIS</sequence>
<feature type="compositionally biased region" description="Polar residues" evidence="1">
    <location>
        <begin position="430"/>
        <end position="452"/>
    </location>
</feature>
<organism evidence="2 3">
    <name type="scientific">Salarias fasciatus</name>
    <name type="common">Jewelled blenny</name>
    <name type="synonym">Blennius fasciatus</name>
    <dbReference type="NCBI Taxonomy" id="181472"/>
    <lineage>
        <taxon>Eukaryota</taxon>
        <taxon>Metazoa</taxon>
        <taxon>Chordata</taxon>
        <taxon>Craniata</taxon>
        <taxon>Vertebrata</taxon>
        <taxon>Euteleostomi</taxon>
        <taxon>Actinopterygii</taxon>
        <taxon>Neopterygii</taxon>
        <taxon>Teleostei</taxon>
        <taxon>Neoteleostei</taxon>
        <taxon>Acanthomorphata</taxon>
        <taxon>Ovalentaria</taxon>
        <taxon>Blenniimorphae</taxon>
        <taxon>Blenniiformes</taxon>
        <taxon>Blennioidei</taxon>
        <taxon>Blenniidae</taxon>
        <taxon>Salariinae</taxon>
        <taxon>Salarias</taxon>
    </lineage>
</organism>
<dbReference type="AlphaFoldDB" id="A0A672HTR4"/>
<proteinExistence type="predicted"/>
<feature type="compositionally biased region" description="Basic and acidic residues" evidence="1">
    <location>
        <begin position="610"/>
        <end position="621"/>
    </location>
</feature>
<feature type="compositionally biased region" description="Basic residues" evidence="1">
    <location>
        <begin position="500"/>
        <end position="515"/>
    </location>
</feature>